<protein>
    <submittedName>
        <fullName evidence="3">Uncharacterized protein LOC114828195</fullName>
    </submittedName>
</protein>
<dbReference type="AlphaFoldDB" id="A0AAJ7SFT6"/>
<proteinExistence type="predicted"/>
<feature type="compositionally biased region" description="Polar residues" evidence="1">
    <location>
        <begin position="8"/>
        <end position="26"/>
    </location>
</feature>
<evidence type="ECO:0000256" key="1">
    <source>
        <dbReference type="SAM" id="MobiDB-lite"/>
    </source>
</evidence>
<accession>A0AAJ7SFT6</accession>
<dbReference type="KEGG" id="goe:114828195"/>
<name>A0AAJ7SFT6_9ACAR</name>
<gene>
    <name evidence="3" type="primary">LOC114828195</name>
</gene>
<sequence length="106" mass="11348">MPPAEWSPEQQSFADPSQQYPGQAPNNCMGYNPYEAPQGGFQGQDPGYANPYGAPPYDPNAFDPNVPSASTALALTPVNSGGVSRRRPKEVLMSLAYRARSFPTGV</sequence>
<evidence type="ECO:0000313" key="2">
    <source>
        <dbReference type="Proteomes" id="UP000694867"/>
    </source>
</evidence>
<evidence type="ECO:0000313" key="3">
    <source>
        <dbReference type="RefSeq" id="XP_028967123.1"/>
    </source>
</evidence>
<keyword evidence="2" id="KW-1185">Reference proteome</keyword>
<dbReference type="GeneID" id="114828195"/>
<feature type="region of interest" description="Disordered" evidence="1">
    <location>
        <begin position="1"/>
        <end position="58"/>
    </location>
</feature>
<dbReference type="RefSeq" id="XP_028967123.1">
    <property type="nucleotide sequence ID" value="XM_029111290.1"/>
</dbReference>
<dbReference type="Proteomes" id="UP000694867">
    <property type="component" value="Unplaced"/>
</dbReference>
<reference evidence="3" key="1">
    <citation type="submission" date="2025-08" db="UniProtKB">
        <authorList>
            <consortium name="RefSeq"/>
        </authorList>
    </citation>
    <scope>IDENTIFICATION</scope>
</reference>
<organism evidence="2 3">
    <name type="scientific">Galendromus occidentalis</name>
    <name type="common">western predatory mite</name>
    <dbReference type="NCBI Taxonomy" id="34638"/>
    <lineage>
        <taxon>Eukaryota</taxon>
        <taxon>Metazoa</taxon>
        <taxon>Ecdysozoa</taxon>
        <taxon>Arthropoda</taxon>
        <taxon>Chelicerata</taxon>
        <taxon>Arachnida</taxon>
        <taxon>Acari</taxon>
        <taxon>Parasitiformes</taxon>
        <taxon>Mesostigmata</taxon>
        <taxon>Gamasina</taxon>
        <taxon>Phytoseioidea</taxon>
        <taxon>Phytoseiidae</taxon>
        <taxon>Typhlodrominae</taxon>
        <taxon>Galendromus</taxon>
    </lineage>
</organism>